<dbReference type="SUPFAM" id="SSF49899">
    <property type="entry name" value="Concanavalin A-like lectins/glucanases"/>
    <property type="match status" value="1"/>
</dbReference>
<dbReference type="InterPro" id="IPR041542">
    <property type="entry name" value="GH43_C2"/>
</dbReference>
<dbReference type="Gene3D" id="2.115.10.20">
    <property type="entry name" value="Glycosyl hydrolase domain, family 43"/>
    <property type="match status" value="1"/>
</dbReference>
<feature type="domain" description="Beta-xylosidase C-terminal Concanavalin A-like" evidence="6">
    <location>
        <begin position="423"/>
        <end position="620"/>
    </location>
</feature>
<evidence type="ECO:0000313" key="7">
    <source>
        <dbReference type="EMBL" id="CAA9351427.1"/>
    </source>
</evidence>
<feature type="site" description="Important for catalytic activity, responsible for pKa modulation of the active site Glu and correct orientation of both the proton donor and substrate" evidence="4">
    <location>
        <position position="198"/>
    </location>
</feature>
<dbReference type="GO" id="GO:0004553">
    <property type="term" value="F:hydrolase activity, hydrolyzing O-glycosyl compounds"/>
    <property type="evidence" value="ECO:0007669"/>
    <property type="project" value="InterPro"/>
</dbReference>
<dbReference type="PANTHER" id="PTHR42812:SF5">
    <property type="entry name" value="ENDO-ARABINASE"/>
    <property type="match status" value="1"/>
</dbReference>
<reference evidence="7" key="1">
    <citation type="submission" date="2020-02" db="EMBL/GenBank/DDBJ databases">
        <authorList>
            <person name="Meier V. D."/>
        </authorList>
    </citation>
    <scope>NUCLEOTIDE SEQUENCE</scope>
    <source>
        <strain evidence="7">AVDCRST_MAG72</strain>
    </source>
</reference>
<proteinExistence type="inferred from homology"/>
<dbReference type="SUPFAM" id="SSF75005">
    <property type="entry name" value="Arabinanase/levansucrase/invertase"/>
    <property type="match status" value="1"/>
</dbReference>
<dbReference type="Pfam" id="PF04616">
    <property type="entry name" value="Glyco_hydro_43"/>
    <property type="match status" value="1"/>
</dbReference>
<dbReference type="AlphaFoldDB" id="A0A6J4M7E1"/>
<keyword evidence="2" id="KW-0378">Hydrolase</keyword>
<evidence type="ECO:0000256" key="3">
    <source>
        <dbReference type="ARBA" id="ARBA00023295"/>
    </source>
</evidence>
<dbReference type="GO" id="GO:0005975">
    <property type="term" value="P:carbohydrate metabolic process"/>
    <property type="evidence" value="ECO:0007669"/>
    <property type="project" value="InterPro"/>
</dbReference>
<dbReference type="Pfam" id="PF17851">
    <property type="entry name" value="GH43_C2"/>
    <property type="match status" value="1"/>
</dbReference>
<dbReference type="InterPro" id="IPR023296">
    <property type="entry name" value="Glyco_hydro_beta-prop_sf"/>
</dbReference>
<keyword evidence="3" id="KW-0326">Glycosidase</keyword>
<dbReference type="InterPro" id="IPR051795">
    <property type="entry name" value="Glycosyl_Hydrlase_43"/>
</dbReference>
<evidence type="ECO:0000256" key="1">
    <source>
        <dbReference type="ARBA" id="ARBA00009865"/>
    </source>
</evidence>
<evidence type="ECO:0000259" key="6">
    <source>
        <dbReference type="Pfam" id="PF17851"/>
    </source>
</evidence>
<accession>A0A6J4M7E1</accession>
<dbReference type="InterPro" id="IPR006710">
    <property type="entry name" value="Glyco_hydro_43"/>
</dbReference>
<feature type="region of interest" description="Disordered" evidence="5">
    <location>
        <begin position="386"/>
        <end position="424"/>
    </location>
</feature>
<feature type="region of interest" description="Disordered" evidence="5">
    <location>
        <begin position="32"/>
        <end position="58"/>
    </location>
</feature>
<dbReference type="EMBL" id="CADCUJ010000061">
    <property type="protein sequence ID" value="CAA9351427.1"/>
    <property type="molecule type" value="Genomic_DNA"/>
</dbReference>
<evidence type="ECO:0000256" key="2">
    <source>
        <dbReference type="ARBA" id="ARBA00022801"/>
    </source>
</evidence>
<dbReference type="Gene3D" id="2.60.120.200">
    <property type="match status" value="1"/>
</dbReference>
<gene>
    <name evidence="7" type="ORF">AVDCRST_MAG72-1448</name>
</gene>
<sequence>MTSRDLRRVLVGVVAALLVPLLVIPASTAQPSARQADADRYHNPLKPRVPGDGTVDSCADPAVIRGQEKGDKWWYMYCTTDPLNDGDTAGDGENTFHPIPMMRSRDLVNWTYRGDAIPEPPSYAAEGAGIWAPDVVYSKAFDRYYLTFVVTNTEPPVGTPGCNGDSAIGVATSKNPMGPWKVSDTPVVPPRKDPNSTDPCAFFWTYDPDVLGNSIGANGILYYGSYYGGVYGTKVSLTRRSMHMTGAPTPIAIPNRYEGTNVIKRAGRYYMFASATNCCNGSLTGYSVYAGRSQSPLGPFRDRDGNTFLESRVGGTPVISMNGNRWVGTGHNSVFRDFDGQWWTIYHAADRFDPYFEDEPGFTKRPALLDPLDWKNGWPTVRANRWASDKRMPAPAAQPGERTAYEPNWLPNHQPGAKRERFSDEFNDGRLGDRWSWVRKPAESEYGEENGAFRFDTQNKDLTEDSNSASVLVRNAPERNYVVQTKVHFNVPPDYSEHNYVQAGVALYGGDDRFLKLVHVSIWETRQTEFAKEIPSGFDGTSAYGNTVVGPPADWTYLRIVKQNRPGQDEFTAYTRQPGERWVRGGTWRHDLGDNARIGLVSMGGQEGTQEFRARFDYVRVFGLR</sequence>
<dbReference type="InterPro" id="IPR013320">
    <property type="entry name" value="ConA-like_dom_sf"/>
</dbReference>
<name>A0A6J4M7E1_9ACTN</name>
<evidence type="ECO:0000256" key="5">
    <source>
        <dbReference type="SAM" id="MobiDB-lite"/>
    </source>
</evidence>
<comment type="similarity">
    <text evidence="1">Belongs to the glycosyl hydrolase 43 family.</text>
</comment>
<evidence type="ECO:0000256" key="4">
    <source>
        <dbReference type="PIRSR" id="PIRSR606710-2"/>
    </source>
</evidence>
<organism evidence="7">
    <name type="scientific">uncultured Nocardioidaceae bacterium</name>
    <dbReference type="NCBI Taxonomy" id="253824"/>
    <lineage>
        <taxon>Bacteria</taxon>
        <taxon>Bacillati</taxon>
        <taxon>Actinomycetota</taxon>
        <taxon>Actinomycetes</taxon>
        <taxon>Propionibacteriales</taxon>
        <taxon>Nocardioidaceae</taxon>
        <taxon>environmental samples</taxon>
    </lineage>
</organism>
<protein>
    <submittedName>
        <fullName evidence="7">GH43_3 / GH43 / GH43_5 / GH43_4 / GH43_ 30 / GH43_31 / GH43_33 / GH43_6 / GH43_34 / GH4 3_8 / GH43_13 / GH43_32 / GH43_7</fullName>
    </submittedName>
</protein>
<dbReference type="PANTHER" id="PTHR42812">
    <property type="entry name" value="BETA-XYLOSIDASE"/>
    <property type="match status" value="1"/>
</dbReference>